<reference evidence="7 8" key="1">
    <citation type="submission" date="2019-08" db="EMBL/GenBank/DDBJ databases">
        <title>Lewinella sp. strain SSH13 Genome sequencing and assembly.</title>
        <authorList>
            <person name="Kim I."/>
        </authorList>
    </citation>
    <scope>NUCLEOTIDE SEQUENCE [LARGE SCALE GENOMIC DNA]</scope>
    <source>
        <strain evidence="7 8">SSH13</strain>
    </source>
</reference>
<evidence type="ECO:0000256" key="5">
    <source>
        <dbReference type="SAM" id="Phobius"/>
    </source>
</evidence>
<evidence type="ECO:0000259" key="6">
    <source>
        <dbReference type="PROSITE" id="PS50801"/>
    </source>
</evidence>
<feature type="transmembrane region" description="Helical" evidence="5">
    <location>
        <begin position="133"/>
        <end position="151"/>
    </location>
</feature>
<name>A0A5C7FWR4_9BACT</name>
<feature type="transmembrane region" description="Helical" evidence="5">
    <location>
        <begin position="179"/>
        <end position="197"/>
    </location>
</feature>
<dbReference type="RefSeq" id="WP_147929163.1">
    <property type="nucleotide sequence ID" value="NZ_VOXD01000003.1"/>
</dbReference>
<dbReference type="Pfam" id="PF01740">
    <property type="entry name" value="STAS"/>
    <property type="match status" value="1"/>
</dbReference>
<keyword evidence="2 5" id="KW-0812">Transmembrane</keyword>
<sequence length="572" mass="60881">MQAFLSNLLPVWLRNYRPEWLRGDIAAGITVGIMLIPQGMAYAMLAGLPPIHGLYAATLPLIAYAILGTSRQLAVGPVAMDSLLTAASLGAITVVGADNYIALAALLALMVGVVQLAAGVMRLGFLVDLLSRPIISGFTSAAAIIIGASQLKHLLGIETARSSYVHDIVWSVAQNFSRINLPTLLIGLGGMAVIIGVKKLSKVIPGPLVAVVAGILVVMGLGLTDQGVKIVGTIPGGFPPLSVPSFGWSDVSQLWSAALTIALVGFMESIAVAKAVRNRHRDYDLDANRELLALGAANLAAGTAAGYPVTGGFSRTAVNDQAGAKTPLAGIISALLIGLTLLFLTPLFYYLPQAILASLIMVAVFKLIDFGEAKKLWHLDRADFWLLTITFLGTLFLGIQLGIGLGVALSLGVHVYRSMRPHLAVLGRIPGTDNFRNIDRFGEEVREIPGVLIVRFDGALYFGNLTYFQQQIKAIIKSRRDDVSVLILKAEGIHRIDSTALYDLGIFLQDLARDGIQVRFAGFIGPARDALHRSGLREKIGDQNFYLDVAAALAADQQAPQALQTNASFVAH</sequence>
<feature type="transmembrane region" description="Helical" evidence="5">
    <location>
        <begin position="355"/>
        <end position="372"/>
    </location>
</feature>
<accession>A0A5C7FWR4</accession>
<dbReference type="InterPro" id="IPR036513">
    <property type="entry name" value="STAS_dom_sf"/>
</dbReference>
<dbReference type="GO" id="GO:0016020">
    <property type="term" value="C:membrane"/>
    <property type="evidence" value="ECO:0007669"/>
    <property type="project" value="UniProtKB-SubCell"/>
</dbReference>
<evidence type="ECO:0000256" key="2">
    <source>
        <dbReference type="ARBA" id="ARBA00022692"/>
    </source>
</evidence>
<dbReference type="OrthoDB" id="9771198at2"/>
<dbReference type="PROSITE" id="PS50801">
    <property type="entry name" value="STAS"/>
    <property type="match status" value="1"/>
</dbReference>
<dbReference type="Gene3D" id="3.30.750.24">
    <property type="entry name" value="STAS domain"/>
    <property type="match status" value="1"/>
</dbReference>
<evidence type="ECO:0000256" key="3">
    <source>
        <dbReference type="ARBA" id="ARBA00022989"/>
    </source>
</evidence>
<feature type="transmembrane region" description="Helical" evidence="5">
    <location>
        <begin position="100"/>
        <end position="121"/>
    </location>
</feature>
<feature type="transmembrane region" description="Helical" evidence="5">
    <location>
        <begin position="384"/>
        <end position="411"/>
    </location>
</feature>
<dbReference type="InterPro" id="IPR011547">
    <property type="entry name" value="SLC26A/SulP_dom"/>
</dbReference>
<keyword evidence="4 5" id="KW-0472">Membrane</keyword>
<gene>
    <name evidence="7" type="primary">sulP</name>
    <name evidence="7" type="ORF">FUA23_02635</name>
</gene>
<proteinExistence type="predicted"/>
<dbReference type="AlphaFoldDB" id="A0A5C7FWR4"/>
<dbReference type="CDD" id="cd07042">
    <property type="entry name" value="STAS_SulP_like_sulfate_transporter"/>
    <property type="match status" value="1"/>
</dbReference>
<feature type="transmembrane region" description="Helical" evidence="5">
    <location>
        <begin position="204"/>
        <end position="223"/>
    </location>
</feature>
<evidence type="ECO:0000256" key="1">
    <source>
        <dbReference type="ARBA" id="ARBA00004141"/>
    </source>
</evidence>
<dbReference type="NCBIfam" id="TIGR00815">
    <property type="entry name" value="sulP"/>
    <property type="match status" value="1"/>
</dbReference>
<dbReference type="Proteomes" id="UP000321907">
    <property type="component" value="Unassembled WGS sequence"/>
</dbReference>
<feature type="transmembrane region" description="Helical" evidence="5">
    <location>
        <begin position="328"/>
        <end position="349"/>
    </location>
</feature>
<dbReference type="InterPro" id="IPR001902">
    <property type="entry name" value="SLC26A/SulP_fam"/>
</dbReference>
<evidence type="ECO:0000313" key="7">
    <source>
        <dbReference type="EMBL" id="TXF91144.1"/>
    </source>
</evidence>
<dbReference type="PANTHER" id="PTHR11814">
    <property type="entry name" value="SULFATE TRANSPORTER"/>
    <property type="match status" value="1"/>
</dbReference>
<evidence type="ECO:0000313" key="8">
    <source>
        <dbReference type="Proteomes" id="UP000321907"/>
    </source>
</evidence>
<dbReference type="Pfam" id="PF00916">
    <property type="entry name" value="Sulfate_transp"/>
    <property type="match status" value="1"/>
</dbReference>
<feature type="transmembrane region" description="Helical" evidence="5">
    <location>
        <begin position="254"/>
        <end position="273"/>
    </location>
</feature>
<feature type="transmembrane region" description="Helical" evidence="5">
    <location>
        <begin position="51"/>
        <end position="67"/>
    </location>
</feature>
<keyword evidence="8" id="KW-1185">Reference proteome</keyword>
<dbReference type="EMBL" id="VOXD01000003">
    <property type="protein sequence ID" value="TXF91144.1"/>
    <property type="molecule type" value="Genomic_DNA"/>
</dbReference>
<comment type="subcellular location">
    <subcellularLocation>
        <location evidence="1">Membrane</location>
        <topology evidence="1">Multi-pass membrane protein</topology>
    </subcellularLocation>
</comment>
<comment type="caution">
    <text evidence="7">The sequence shown here is derived from an EMBL/GenBank/DDBJ whole genome shotgun (WGS) entry which is preliminary data.</text>
</comment>
<feature type="transmembrane region" description="Helical" evidence="5">
    <location>
        <begin position="74"/>
        <end position="94"/>
    </location>
</feature>
<feature type="domain" description="STAS" evidence="6">
    <location>
        <begin position="441"/>
        <end position="556"/>
    </location>
</feature>
<feature type="transmembrane region" description="Helical" evidence="5">
    <location>
        <begin position="21"/>
        <end position="45"/>
    </location>
</feature>
<dbReference type="SUPFAM" id="SSF52091">
    <property type="entry name" value="SpoIIaa-like"/>
    <property type="match status" value="1"/>
</dbReference>
<evidence type="ECO:0000256" key="4">
    <source>
        <dbReference type="ARBA" id="ARBA00023136"/>
    </source>
</evidence>
<keyword evidence="3 5" id="KW-1133">Transmembrane helix</keyword>
<dbReference type="InterPro" id="IPR002645">
    <property type="entry name" value="STAS_dom"/>
</dbReference>
<protein>
    <submittedName>
        <fullName evidence="7">Sulfate permease</fullName>
    </submittedName>
</protein>
<organism evidence="7 8">
    <name type="scientific">Neolewinella aurantiaca</name>
    <dbReference type="NCBI Taxonomy" id="2602767"/>
    <lineage>
        <taxon>Bacteria</taxon>
        <taxon>Pseudomonadati</taxon>
        <taxon>Bacteroidota</taxon>
        <taxon>Saprospiria</taxon>
        <taxon>Saprospirales</taxon>
        <taxon>Lewinellaceae</taxon>
        <taxon>Neolewinella</taxon>
    </lineage>
</organism>
<dbReference type="GO" id="GO:0055085">
    <property type="term" value="P:transmembrane transport"/>
    <property type="evidence" value="ECO:0007669"/>
    <property type="project" value="InterPro"/>
</dbReference>